<gene>
    <name evidence="1" type="ORF">IOE58_10030</name>
</gene>
<organism evidence="1 2">
    <name type="scientific">Brachybacterium epidermidis</name>
    <dbReference type="NCBI Taxonomy" id="2781983"/>
    <lineage>
        <taxon>Bacteria</taxon>
        <taxon>Bacillati</taxon>
        <taxon>Actinomycetota</taxon>
        <taxon>Actinomycetes</taxon>
        <taxon>Micrococcales</taxon>
        <taxon>Dermabacteraceae</taxon>
        <taxon>Brachybacterium</taxon>
    </lineage>
</organism>
<comment type="caution">
    <text evidence="1">The sequence shown here is derived from an EMBL/GenBank/DDBJ whole genome shotgun (WGS) entry which is preliminary data.</text>
</comment>
<proteinExistence type="predicted"/>
<reference evidence="1 2" key="1">
    <citation type="submission" date="2020-10" db="EMBL/GenBank/DDBJ databases">
        <title>Draft genome and description of Brachybacterium epidermidis sp nov.</title>
        <authorList>
            <person name="Boxberger M."/>
            <person name="La Scola B."/>
        </authorList>
    </citation>
    <scope>NUCLEOTIDE SEQUENCE [LARGE SCALE GENOMIC DNA]</scope>
    <source>
        <strain evidence="1 2">Marseille-Q2903</strain>
    </source>
</reference>
<dbReference type="RefSeq" id="WP_193866245.1">
    <property type="nucleotide sequence ID" value="NZ_JADEYR010000010.1"/>
</dbReference>
<evidence type="ECO:0000313" key="1">
    <source>
        <dbReference type="EMBL" id="MBE9404502.1"/>
    </source>
</evidence>
<keyword evidence="2" id="KW-1185">Reference proteome</keyword>
<evidence type="ECO:0008006" key="3">
    <source>
        <dbReference type="Google" id="ProtNLM"/>
    </source>
</evidence>
<protein>
    <recommendedName>
        <fullName evidence="3">Transposase</fullName>
    </recommendedName>
</protein>
<evidence type="ECO:0000313" key="2">
    <source>
        <dbReference type="Proteomes" id="UP000644727"/>
    </source>
</evidence>
<dbReference type="EMBL" id="JADEYR010000010">
    <property type="protein sequence ID" value="MBE9404502.1"/>
    <property type="molecule type" value="Genomic_DNA"/>
</dbReference>
<accession>A0ABR9W270</accession>
<name>A0ABR9W270_9MICO</name>
<sequence>MRTPRYPSTELDTWGPGLARGVRLRVGPHSVFIADKHLHHVIRELQDHAVTLRRERDPDGNHRTLAEWRNLARVRGVVITALEHQLEAAKNSPASAEDHRKETA</sequence>
<dbReference type="Proteomes" id="UP000644727">
    <property type="component" value="Unassembled WGS sequence"/>
</dbReference>